<dbReference type="Pfam" id="PF22600">
    <property type="entry name" value="MTPAP-like_central"/>
    <property type="match status" value="1"/>
</dbReference>
<dbReference type="GO" id="GO:1990817">
    <property type="term" value="F:poly(A) RNA polymerase activity"/>
    <property type="evidence" value="ECO:0007669"/>
    <property type="project" value="InterPro"/>
</dbReference>
<dbReference type="Pfam" id="PF03828">
    <property type="entry name" value="PAP_assoc"/>
    <property type="match status" value="1"/>
</dbReference>
<keyword evidence="1" id="KW-0479">Metal-binding</keyword>
<dbReference type="GO" id="GO:0005730">
    <property type="term" value="C:nucleolus"/>
    <property type="evidence" value="ECO:0007669"/>
    <property type="project" value="TreeGrafter"/>
</dbReference>
<dbReference type="InterPro" id="IPR043519">
    <property type="entry name" value="NT_sf"/>
</dbReference>
<dbReference type="Gene3D" id="3.30.460.10">
    <property type="entry name" value="Beta Polymerase, domain 2"/>
    <property type="match status" value="1"/>
</dbReference>
<dbReference type="EMBL" id="CAJZBQ010000014">
    <property type="protein sequence ID" value="CAG9315787.1"/>
    <property type="molecule type" value="Genomic_DNA"/>
</dbReference>
<dbReference type="CDD" id="cd05402">
    <property type="entry name" value="NT_PAP_TUTase"/>
    <property type="match status" value="1"/>
</dbReference>
<dbReference type="Gene3D" id="1.10.1410.10">
    <property type="match status" value="1"/>
</dbReference>
<evidence type="ECO:0000256" key="3">
    <source>
        <dbReference type="SAM" id="MobiDB-lite"/>
    </source>
</evidence>
<feature type="domain" description="Poly(A) RNA polymerase mitochondrial-like central palm" evidence="5">
    <location>
        <begin position="73"/>
        <end position="204"/>
    </location>
</feature>
<dbReference type="Proteomes" id="UP001162131">
    <property type="component" value="Unassembled WGS sequence"/>
</dbReference>
<proteinExistence type="predicted"/>
<dbReference type="InterPro" id="IPR045862">
    <property type="entry name" value="Trf4-like"/>
</dbReference>
<evidence type="ECO:0000256" key="1">
    <source>
        <dbReference type="ARBA" id="ARBA00022723"/>
    </source>
</evidence>
<dbReference type="PANTHER" id="PTHR23092:SF15">
    <property type="entry name" value="INACTIVE NON-CANONICAL POLY(A) RNA POLYMERASE PROTEIN TRF4-2-RELATED"/>
    <property type="match status" value="1"/>
</dbReference>
<dbReference type="InterPro" id="IPR002058">
    <property type="entry name" value="PAP_assoc"/>
</dbReference>
<evidence type="ECO:0000256" key="2">
    <source>
        <dbReference type="ARBA" id="ARBA00022842"/>
    </source>
</evidence>
<dbReference type="GO" id="GO:0031123">
    <property type="term" value="P:RNA 3'-end processing"/>
    <property type="evidence" value="ECO:0007669"/>
    <property type="project" value="TreeGrafter"/>
</dbReference>
<evidence type="ECO:0000313" key="6">
    <source>
        <dbReference type="EMBL" id="CAG9315787.1"/>
    </source>
</evidence>
<dbReference type="InterPro" id="IPR054708">
    <property type="entry name" value="MTPAP-like_central"/>
</dbReference>
<reference evidence="6" key="1">
    <citation type="submission" date="2021-09" db="EMBL/GenBank/DDBJ databases">
        <authorList>
            <consortium name="AG Swart"/>
            <person name="Singh M."/>
            <person name="Singh A."/>
            <person name="Seah K."/>
            <person name="Emmerich C."/>
        </authorList>
    </citation>
    <scope>NUCLEOTIDE SEQUENCE</scope>
    <source>
        <strain evidence="6">ATCC30299</strain>
    </source>
</reference>
<feature type="region of interest" description="Disordered" evidence="3">
    <location>
        <begin position="1"/>
        <end position="54"/>
    </location>
</feature>
<dbReference type="GO" id="GO:0046872">
    <property type="term" value="F:metal ion binding"/>
    <property type="evidence" value="ECO:0007669"/>
    <property type="project" value="UniProtKB-KW"/>
</dbReference>
<dbReference type="GO" id="GO:0043634">
    <property type="term" value="P:polyadenylation-dependent ncRNA catabolic process"/>
    <property type="evidence" value="ECO:0007669"/>
    <property type="project" value="TreeGrafter"/>
</dbReference>
<dbReference type="AlphaFoldDB" id="A0AAU9IRD9"/>
<feature type="compositionally biased region" description="Basic residues" evidence="3">
    <location>
        <begin position="1"/>
        <end position="10"/>
    </location>
</feature>
<keyword evidence="7" id="KW-1185">Reference proteome</keyword>
<feature type="compositionally biased region" description="Low complexity" evidence="3">
    <location>
        <begin position="25"/>
        <end position="44"/>
    </location>
</feature>
<evidence type="ECO:0000259" key="4">
    <source>
        <dbReference type="Pfam" id="PF03828"/>
    </source>
</evidence>
<evidence type="ECO:0000259" key="5">
    <source>
        <dbReference type="Pfam" id="PF22600"/>
    </source>
</evidence>
<sequence length="376" mass="43213">MNNTPKKHSRFSSSKTESRKRSRSRSSSNSPSKSQDFIPLLSSSPPKPVKEELRTPPWIRSHTLKLEDPLLQLHEEIIDFYDYMQPSESEIAAQQSVLTRLTDVAKELWERAEVQVFGSLGSGLWMPNSDIDMVIMTNSDDEPSELINTFSHKLLQLKIPSQLERILTAKVPIVKIKDKATGILVDISFNIDNGVEGINVVKNYINRYPEVKYIVFVMKYFLKQRGLNETYSGGIGSFLLFCMVVSSVQMHPAHREDRKYYSRYTLAHYLVHFLQLYGDTFNYDDVGISIKGEGYYFNKRSRQWYMSDKPGYLCVECPQNVDTDLGRNSFSIDLAKKAFSHAYKLLCAQNYTYAKSPLNLIIRVDDLIKGRPAHHI</sequence>
<evidence type="ECO:0000313" key="7">
    <source>
        <dbReference type="Proteomes" id="UP001162131"/>
    </source>
</evidence>
<accession>A0AAU9IRD9</accession>
<gene>
    <name evidence="6" type="ORF">BSTOLATCC_MIC14534</name>
</gene>
<organism evidence="6 7">
    <name type="scientific">Blepharisma stoltei</name>
    <dbReference type="NCBI Taxonomy" id="1481888"/>
    <lineage>
        <taxon>Eukaryota</taxon>
        <taxon>Sar</taxon>
        <taxon>Alveolata</taxon>
        <taxon>Ciliophora</taxon>
        <taxon>Postciliodesmatophora</taxon>
        <taxon>Heterotrichea</taxon>
        <taxon>Heterotrichida</taxon>
        <taxon>Blepharismidae</taxon>
        <taxon>Blepharisma</taxon>
    </lineage>
</organism>
<protein>
    <submittedName>
        <fullName evidence="6">Uncharacterized protein</fullName>
    </submittedName>
</protein>
<comment type="caution">
    <text evidence="6">The sequence shown here is derived from an EMBL/GenBank/DDBJ whole genome shotgun (WGS) entry which is preliminary data.</text>
</comment>
<dbReference type="SUPFAM" id="SSF81301">
    <property type="entry name" value="Nucleotidyltransferase"/>
    <property type="match status" value="1"/>
</dbReference>
<dbReference type="GO" id="GO:0003729">
    <property type="term" value="F:mRNA binding"/>
    <property type="evidence" value="ECO:0007669"/>
    <property type="project" value="TreeGrafter"/>
</dbReference>
<feature type="domain" description="PAP-associated" evidence="4">
    <location>
        <begin position="266"/>
        <end position="321"/>
    </location>
</feature>
<dbReference type="GO" id="GO:0031499">
    <property type="term" value="C:TRAMP complex"/>
    <property type="evidence" value="ECO:0007669"/>
    <property type="project" value="TreeGrafter"/>
</dbReference>
<dbReference type="PANTHER" id="PTHR23092">
    <property type="entry name" value="POLY(A) RNA POLYMERASE"/>
    <property type="match status" value="1"/>
</dbReference>
<dbReference type="SUPFAM" id="SSF81631">
    <property type="entry name" value="PAP/OAS1 substrate-binding domain"/>
    <property type="match status" value="1"/>
</dbReference>
<name>A0AAU9IRD9_9CILI</name>
<keyword evidence="2" id="KW-0460">Magnesium</keyword>